<feature type="domain" description="Methyltransferase" evidence="1">
    <location>
        <begin position="38"/>
        <end position="127"/>
    </location>
</feature>
<organism evidence="2 3">
    <name type="scientific">Rhodophyticola porphyridii</name>
    <dbReference type="NCBI Taxonomy" id="1852017"/>
    <lineage>
        <taxon>Bacteria</taxon>
        <taxon>Pseudomonadati</taxon>
        <taxon>Pseudomonadota</taxon>
        <taxon>Alphaproteobacteria</taxon>
        <taxon>Rhodobacterales</taxon>
        <taxon>Roseobacteraceae</taxon>
        <taxon>Rhodophyticola</taxon>
    </lineage>
</organism>
<accession>A0A3L9Y384</accession>
<reference evidence="2 3" key="1">
    <citation type="submission" date="2018-10" db="EMBL/GenBank/DDBJ databases">
        <authorList>
            <person name="Jung H.S."/>
            <person name="Jeon C.O."/>
        </authorList>
    </citation>
    <scope>NUCLEOTIDE SEQUENCE [LARGE SCALE GENOMIC DNA]</scope>
    <source>
        <strain evidence="2 3">MA-7-27</strain>
    </source>
</reference>
<evidence type="ECO:0000259" key="1">
    <source>
        <dbReference type="Pfam" id="PF13649"/>
    </source>
</evidence>
<keyword evidence="2" id="KW-0808">Transferase</keyword>
<dbReference type="InterPro" id="IPR029063">
    <property type="entry name" value="SAM-dependent_MTases_sf"/>
</dbReference>
<keyword evidence="3" id="KW-1185">Reference proteome</keyword>
<dbReference type="AlphaFoldDB" id="A0A3L9Y384"/>
<dbReference type="OrthoDB" id="9808480at2"/>
<gene>
    <name evidence="2" type="ORF">D9R08_10660</name>
</gene>
<dbReference type="InterPro" id="IPR041698">
    <property type="entry name" value="Methyltransf_25"/>
</dbReference>
<evidence type="ECO:0000313" key="2">
    <source>
        <dbReference type="EMBL" id="RMA41935.1"/>
    </source>
</evidence>
<dbReference type="SUPFAM" id="SSF53335">
    <property type="entry name" value="S-adenosyl-L-methionine-dependent methyltransferases"/>
    <property type="match status" value="1"/>
</dbReference>
<dbReference type="GO" id="GO:0008168">
    <property type="term" value="F:methyltransferase activity"/>
    <property type="evidence" value="ECO:0007669"/>
    <property type="project" value="UniProtKB-KW"/>
</dbReference>
<keyword evidence="2" id="KW-0489">Methyltransferase</keyword>
<dbReference type="Gene3D" id="3.40.50.150">
    <property type="entry name" value="Vaccinia Virus protein VP39"/>
    <property type="match status" value="1"/>
</dbReference>
<comment type="caution">
    <text evidence="2">The sequence shown here is derived from an EMBL/GenBank/DDBJ whole genome shotgun (WGS) entry which is preliminary data.</text>
</comment>
<evidence type="ECO:0000313" key="3">
    <source>
        <dbReference type="Proteomes" id="UP000281343"/>
    </source>
</evidence>
<dbReference type="RefSeq" id="WP_121898041.1">
    <property type="nucleotide sequence ID" value="NZ_RCNT01000005.1"/>
</dbReference>
<dbReference type="GO" id="GO:0032259">
    <property type="term" value="P:methylation"/>
    <property type="evidence" value="ECO:0007669"/>
    <property type="project" value="UniProtKB-KW"/>
</dbReference>
<protein>
    <submittedName>
        <fullName evidence="2">Methyltransferase domain-containing protein</fullName>
    </submittedName>
</protein>
<dbReference type="Pfam" id="PF13649">
    <property type="entry name" value="Methyltransf_25"/>
    <property type="match status" value="1"/>
</dbReference>
<dbReference type="EMBL" id="RCNT01000005">
    <property type="protein sequence ID" value="RMA41935.1"/>
    <property type="molecule type" value="Genomic_DNA"/>
</dbReference>
<dbReference type="CDD" id="cd02440">
    <property type="entry name" value="AdoMet_MTases"/>
    <property type="match status" value="1"/>
</dbReference>
<name>A0A3L9Y384_9RHOB</name>
<dbReference type="Proteomes" id="UP000281343">
    <property type="component" value="Unassembled WGS sequence"/>
</dbReference>
<sequence>MNAAFFRLHADLPREGPGETADVAWATTVAEARPDARICDAACGPGGDIGALLRAAPEGHVTAIDAHAPFVEAARDRFRGNPRVTLRVGDMAALDGRFDLIWCAGAVYFLGIETALRGWRDALMPGGAVAFSEPCLFSATPSEGARALWEGYEVRDAREIARQIEAAGYETLGTRRLSDVAWESYYRPMEARIAALKSGADAELRQVLEEAEREIAAWRAHAQETGYLLSVVRPV</sequence>
<proteinExistence type="predicted"/>